<gene>
    <name evidence="1" type="ORF">NDK43_25095</name>
</gene>
<dbReference type="Proteomes" id="UP001523262">
    <property type="component" value="Unassembled WGS sequence"/>
</dbReference>
<keyword evidence="2" id="KW-1185">Reference proteome</keyword>
<protein>
    <recommendedName>
        <fullName evidence="3">Helicase/UvrB N-terminal domain-containing protein</fullName>
    </recommendedName>
</protein>
<accession>A0ABT0WFC4</accession>
<evidence type="ECO:0000313" key="1">
    <source>
        <dbReference type="EMBL" id="MCM2535019.1"/>
    </source>
</evidence>
<evidence type="ECO:0000313" key="2">
    <source>
        <dbReference type="Proteomes" id="UP001523262"/>
    </source>
</evidence>
<dbReference type="EMBL" id="JAMQCR010000002">
    <property type="protein sequence ID" value="MCM2535019.1"/>
    <property type="molecule type" value="Genomic_DNA"/>
</dbReference>
<proteinExistence type="predicted"/>
<sequence length="46" mass="5316">MSEMVKIIDSMMGTGKTSYAIQLMREAEIDQKFIFVTPFLDEVQRS</sequence>
<name>A0ABT0WFC4_9BACI</name>
<reference evidence="1 2" key="1">
    <citation type="submission" date="2022-06" db="EMBL/GenBank/DDBJ databases">
        <authorList>
            <person name="Jeon C.O."/>
        </authorList>
    </citation>
    <scope>NUCLEOTIDE SEQUENCE [LARGE SCALE GENOMIC DNA]</scope>
    <source>
        <strain evidence="1 2">KCTC 13943</strain>
    </source>
</reference>
<organism evidence="1 2">
    <name type="scientific">Neobacillus pocheonensis</name>
    <dbReference type="NCBI Taxonomy" id="363869"/>
    <lineage>
        <taxon>Bacteria</taxon>
        <taxon>Bacillati</taxon>
        <taxon>Bacillota</taxon>
        <taxon>Bacilli</taxon>
        <taxon>Bacillales</taxon>
        <taxon>Bacillaceae</taxon>
        <taxon>Neobacillus</taxon>
    </lineage>
</organism>
<evidence type="ECO:0008006" key="3">
    <source>
        <dbReference type="Google" id="ProtNLM"/>
    </source>
</evidence>
<comment type="caution">
    <text evidence="1">The sequence shown here is derived from an EMBL/GenBank/DDBJ whole genome shotgun (WGS) entry which is preliminary data.</text>
</comment>